<dbReference type="AlphaFoldDB" id="A0A1G9YQ57"/>
<dbReference type="SUPFAM" id="SSF53756">
    <property type="entry name" value="UDP-Glycosyltransferase/glycogen phosphorylase"/>
    <property type="match status" value="1"/>
</dbReference>
<dbReference type="GO" id="GO:0016740">
    <property type="term" value="F:transferase activity"/>
    <property type="evidence" value="ECO:0007669"/>
    <property type="project" value="UniProtKB-KW"/>
</dbReference>
<dbReference type="RefSeq" id="WP_093855960.1">
    <property type="nucleotide sequence ID" value="NZ_BJVZ01000026.1"/>
</dbReference>
<dbReference type="InterPro" id="IPR043148">
    <property type="entry name" value="TagF_C"/>
</dbReference>
<dbReference type="Proteomes" id="UP000199334">
    <property type="component" value="Unassembled WGS sequence"/>
</dbReference>
<name>A0A1G9YQ57_9BACI</name>
<dbReference type="OrthoDB" id="2622399at2"/>
<proteinExistence type="predicted"/>
<accession>A0A1G9YQ57</accession>
<dbReference type="STRING" id="237069.SAMN05216498_1490"/>
<sequence length="478" mass="56198">MEQLDLYLSRYWSLYLDFLDAFEDIKYKGYSLPYLCHFRSLIKHNKHIMNGLQEHTLDSILKNQVQYDTEIQERYNTYINQHTKPRNNHKNGKIILHDVYNLLRFPNDILKQHFNPKKTIILKDKHRGNISSVGEFPVQTFDHYPILTSYVNKKLNKLIKKTKTLFDSYHDHPLFMDDRFQNNFLNQIKSIVKRIEETKQLLSKVKISSIIVPSTHYPESRTLVVVAAAHGIPSICMQHGIISGEPGYLPKIATVDAVYGHFEKDWFQAKGVEDDTSLSIIGHPRFDLLFSTSPTPQLKFYKKLGLDADKKTILLGVRGEQDLQRWRKLIRHLLRKDLFNILVRDFPNNKPHQLVKEFPQLYSTQDFSLYDVLHQVDAVVVYPSTIGLEAMLIDKPTFILDADFPGYTGYYNRLEELVQRNPSALAVKIVKYFKNKKMMDYANKQREEFLSYAYPQKELSTRRLIRLIRQLNQNNDNE</sequence>
<dbReference type="Gene3D" id="3.40.50.12580">
    <property type="match status" value="1"/>
</dbReference>
<evidence type="ECO:0000313" key="1">
    <source>
        <dbReference type="EMBL" id="SDN10653.1"/>
    </source>
</evidence>
<dbReference type="EMBL" id="FNIG01000002">
    <property type="protein sequence ID" value="SDN10653.1"/>
    <property type="molecule type" value="Genomic_DNA"/>
</dbReference>
<gene>
    <name evidence="1" type="ORF">SAMN05216498_1490</name>
</gene>
<evidence type="ECO:0000313" key="2">
    <source>
        <dbReference type="Proteomes" id="UP000199334"/>
    </source>
</evidence>
<organism evidence="1 2">
    <name type="scientific">Tenuibacillus multivorans</name>
    <dbReference type="NCBI Taxonomy" id="237069"/>
    <lineage>
        <taxon>Bacteria</taxon>
        <taxon>Bacillati</taxon>
        <taxon>Bacillota</taxon>
        <taxon>Bacilli</taxon>
        <taxon>Bacillales</taxon>
        <taxon>Bacillaceae</taxon>
        <taxon>Tenuibacillus</taxon>
    </lineage>
</organism>
<reference evidence="1 2" key="1">
    <citation type="submission" date="2016-10" db="EMBL/GenBank/DDBJ databases">
        <authorList>
            <person name="de Groot N.N."/>
        </authorList>
    </citation>
    <scope>NUCLEOTIDE SEQUENCE [LARGE SCALE GENOMIC DNA]</scope>
    <source>
        <strain evidence="1 2">CGMCC 1.3442</strain>
    </source>
</reference>
<keyword evidence="2" id="KW-1185">Reference proteome</keyword>
<protein>
    <submittedName>
        <fullName evidence="1">CDP-glycerol glycerophosphotransferase, TagB/SpsB family</fullName>
    </submittedName>
</protein>
<keyword evidence="1" id="KW-0808">Transferase</keyword>